<dbReference type="EMBL" id="GGEC01008845">
    <property type="protein sequence ID" value="MBW89328.1"/>
    <property type="molecule type" value="Transcribed_RNA"/>
</dbReference>
<protein>
    <recommendedName>
        <fullName evidence="3 9">Gluconokinase</fullName>
        <ecNumber evidence="3 9">2.7.1.12</ecNumber>
    </recommendedName>
</protein>
<dbReference type="NCBIfam" id="TIGR01313">
    <property type="entry name" value="therm_gnt_kin"/>
    <property type="match status" value="1"/>
</dbReference>
<dbReference type="PRINTS" id="PR01100">
    <property type="entry name" value="SHIKIMTKNASE"/>
</dbReference>
<dbReference type="GO" id="GO:0046316">
    <property type="term" value="F:gluconokinase activity"/>
    <property type="evidence" value="ECO:0007669"/>
    <property type="project" value="UniProtKB-EC"/>
</dbReference>
<dbReference type="AlphaFoldDB" id="A0A2P2J792"/>
<dbReference type="InterPro" id="IPR027417">
    <property type="entry name" value="P-loop_NTPase"/>
</dbReference>
<dbReference type="PANTHER" id="PTHR43442">
    <property type="entry name" value="GLUCONOKINASE-RELATED"/>
    <property type="match status" value="1"/>
</dbReference>
<name>A0A2P2J792_RHIMU</name>
<evidence type="ECO:0000313" key="10">
    <source>
        <dbReference type="EMBL" id="MBW89328.1"/>
    </source>
</evidence>
<evidence type="ECO:0000256" key="3">
    <source>
        <dbReference type="ARBA" id="ARBA00012054"/>
    </source>
</evidence>
<keyword evidence="6 9" id="KW-0418">Kinase</keyword>
<dbReference type="InterPro" id="IPR006001">
    <property type="entry name" value="Therm_gnt_kin"/>
</dbReference>
<evidence type="ECO:0000256" key="6">
    <source>
        <dbReference type="ARBA" id="ARBA00022777"/>
    </source>
</evidence>
<evidence type="ECO:0000256" key="8">
    <source>
        <dbReference type="ARBA" id="ARBA00048090"/>
    </source>
</evidence>
<evidence type="ECO:0000256" key="2">
    <source>
        <dbReference type="ARBA" id="ARBA00008420"/>
    </source>
</evidence>
<comment type="catalytic activity">
    <reaction evidence="8 9">
        <text>D-gluconate + ATP = 6-phospho-D-gluconate + ADP + H(+)</text>
        <dbReference type="Rhea" id="RHEA:19433"/>
        <dbReference type="ChEBI" id="CHEBI:15378"/>
        <dbReference type="ChEBI" id="CHEBI:18391"/>
        <dbReference type="ChEBI" id="CHEBI:30616"/>
        <dbReference type="ChEBI" id="CHEBI:58759"/>
        <dbReference type="ChEBI" id="CHEBI:456216"/>
        <dbReference type="EC" id="2.7.1.12"/>
    </reaction>
</comment>
<keyword evidence="7 9" id="KW-0067">ATP-binding</keyword>
<keyword evidence="5 9" id="KW-0547">Nucleotide-binding</keyword>
<dbReference type="CDD" id="cd02021">
    <property type="entry name" value="GntK"/>
    <property type="match status" value="1"/>
</dbReference>
<dbReference type="GO" id="GO:0005737">
    <property type="term" value="C:cytoplasm"/>
    <property type="evidence" value="ECO:0007669"/>
    <property type="project" value="TreeGrafter"/>
</dbReference>
<evidence type="ECO:0000256" key="5">
    <source>
        <dbReference type="ARBA" id="ARBA00022741"/>
    </source>
</evidence>
<dbReference type="SUPFAM" id="SSF52540">
    <property type="entry name" value="P-loop containing nucleoside triphosphate hydrolases"/>
    <property type="match status" value="1"/>
</dbReference>
<keyword evidence="4 9" id="KW-0808">Transferase</keyword>
<organism evidence="10">
    <name type="scientific">Rhizophora mucronata</name>
    <name type="common">Asiatic mangrove</name>
    <dbReference type="NCBI Taxonomy" id="61149"/>
    <lineage>
        <taxon>Eukaryota</taxon>
        <taxon>Viridiplantae</taxon>
        <taxon>Streptophyta</taxon>
        <taxon>Embryophyta</taxon>
        <taxon>Tracheophyta</taxon>
        <taxon>Spermatophyta</taxon>
        <taxon>Magnoliopsida</taxon>
        <taxon>eudicotyledons</taxon>
        <taxon>Gunneridae</taxon>
        <taxon>Pentapetalae</taxon>
        <taxon>rosids</taxon>
        <taxon>fabids</taxon>
        <taxon>Malpighiales</taxon>
        <taxon>Rhizophoraceae</taxon>
        <taxon>Rhizophora</taxon>
    </lineage>
</organism>
<dbReference type="UniPathway" id="UPA00792"/>
<dbReference type="PANTHER" id="PTHR43442:SF3">
    <property type="entry name" value="GLUCONOKINASE-RELATED"/>
    <property type="match status" value="1"/>
</dbReference>
<comment type="pathway">
    <text evidence="1 9">Carbohydrate acid metabolism; D-gluconate degradation.</text>
</comment>
<evidence type="ECO:0000256" key="9">
    <source>
        <dbReference type="RuleBase" id="RU363066"/>
    </source>
</evidence>
<reference evidence="10" key="1">
    <citation type="submission" date="2018-02" db="EMBL/GenBank/DDBJ databases">
        <title>Rhizophora mucronata_Transcriptome.</title>
        <authorList>
            <person name="Meera S.P."/>
            <person name="Sreeshan A."/>
            <person name="Augustine A."/>
        </authorList>
    </citation>
    <scope>NUCLEOTIDE SEQUENCE</scope>
    <source>
        <tissue evidence="10">Leaf</tissue>
    </source>
</reference>
<evidence type="ECO:0000256" key="7">
    <source>
        <dbReference type="ARBA" id="ARBA00022840"/>
    </source>
</evidence>
<dbReference type="EC" id="2.7.1.12" evidence="3 9"/>
<dbReference type="Pfam" id="PF13671">
    <property type="entry name" value="AAA_33"/>
    <property type="match status" value="1"/>
</dbReference>
<accession>A0A2P2J792</accession>
<evidence type="ECO:0000256" key="1">
    <source>
        <dbReference type="ARBA" id="ARBA00004875"/>
    </source>
</evidence>
<proteinExistence type="inferred from homology"/>
<evidence type="ECO:0000256" key="4">
    <source>
        <dbReference type="ARBA" id="ARBA00022679"/>
    </source>
</evidence>
<dbReference type="Gene3D" id="3.40.50.300">
    <property type="entry name" value="P-loop containing nucleotide triphosphate hydrolases"/>
    <property type="match status" value="1"/>
</dbReference>
<dbReference type="FunFam" id="3.40.50.300:FF:000522">
    <property type="entry name" value="Gluconokinase"/>
    <property type="match status" value="1"/>
</dbReference>
<comment type="similarity">
    <text evidence="2 9">Belongs to the gluconokinase GntK/GntV family.</text>
</comment>
<dbReference type="GO" id="GO:0005524">
    <property type="term" value="F:ATP binding"/>
    <property type="evidence" value="ECO:0007669"/>
    <property type="project" value="UniProtKB-KW"/>
</dbReference>
<sequence>MQILFSCNIYHSAVRLRSVLNLCLIFGPIMASGSVKGKAIVIMGVSGSGKSTIGEALAEAMKCKFLDADDFHSRSNKEKMHQGIPLSEEDRIPWLEILRDALTETLISGQTAVLACSSLQKRYRDILRSADLAYQNGSHPSAIKFVLLDAKAEVLMERLKKRATEGKHFMPANLLPSQLDLLQADDSEKILKIDATLSPQAIVNTIQAWV</sequence>
<dbReference type="GO" id="GO:0005975">
    <property type="term" value="P:carbohydrate metabolic process"/>
    <property type="evidence" value="ECO:0007669"/>
    <property type="project" value="InterPro"/>
</dbReference>